<organism evidence="2 3">
    <name type="scientific">Drosophila suzukii</name>
    <name type="common">Spotted-wing drosophila fruit fly</name>
    <dbReference type="NCBI Taxonomy" id="28584"/>
    <lineage>
        <taxon>Eukaryota</taxon>
        <taxon>Metazoa</taxon>
        <taxon>Ecdysozoa</taxon>
        <taxon>Arthropoda</taxon>
        <taxon>Hexapoda</taxon>
        <taxon>Insecta</taxon>
        <taxon>Pterygota</taxon>
        <taxon>Neoptera</taxon>
        <taxon>Endopterygota</taxon>
        <taxon>Diptera</taxon>
        <taxon>Brachycera</taxon>
        <taxon>Muscomorpha</taxon>
        <taxon>Ephydroidea</taxon>
        <taxon>Drosophilidae</taxon>
        <taxon>Drosophila</taxon>
        <taxon>Sophophora</taxon>
    </lineage>
</organism>
<proteinExistence type="predicted"/>
<name>A0AB39YW72_DROSZ</name>
<keyword evidence="1" id="KW-0732">Signal</keyword>
<feature type="signal peptide" evidence="1">
    <location>
        <begin position="1"/>
        <end position="23"/>
    </location>
</feature>
<protein>
    <submittedName>
        <fullName evidence="3">Uncharacterized protein</fullName>
    </submittedName>
</protein>
<accession>A0AB39YW72</accession>
<keyword evidence="2" id="KW-1185">Reference proteome</keyword>
<evidence type="ECO:0000313" key="3">
    <source>
        <dbReference type="RefSeq" id="XP_016923059.2"/>
    </source>
</evidence>
<sequence>MKVISLCLLVVASASFLLTTANANAVDAFEDFEHYTDAELEEMIENELLDLDNDYMGVEEFGFIREVRKIVWAGYKGVNGTKCLVEEVANVLLVCTRYVDDLATCTGNIPRDVKLMLNNAKQMIVISDSIIHLNSKLCAAKSRSVGSAVMSAAHCCKNLSVATMKLAYRINLMLKLGNHFPTKTATCYTEATSNVVAGCNAFLPNCKTCIASMS</sequence>
<evidence type="ECO:0000256" key="1">
    <source>
        <dbReference type="SAM" id="SignalP"/>
    </source>
</evidence>
<reference evidence="3" key="1">
    <citation type="submission" date="2025-08" db="UniProtKB">
        <authorList>
            <consortium name="RefSeq"/>
        </authorList>
    </citation>
    <scope>IDENTIFICATION</scope>
</reference>
<evidence type="ECO:0000313" key="2">
    <source>
        <dbReference type="Proteomes" id="UP001652628"/>
    </source>
</evidence>
<dbReference type="GeneID" id="108004629"/>
<dbReference type="AlphaFoldDB" id="A0AB39YW72"/>
<dbReference type="Proteomes" id="UP001652628">
    <property type="component" value="Chromosome X"/>
</dbReference>
<feature type="chain" id="PRO_5046137085" evidence="1">
    <location>
        <begin position="24"/>
        <end position="214"/>
    </location>
</feature>
<gene>
    <name evidence="3" type="primary">LOC108004629</name>
</gene>
<dbReference type="RefSeq" id="XP_016923059.2">
    <property type="nucleotide sequence ID" value="XM_017067570.3"/>
</dbReference>